<organism evidence="3 4">
    <name type="scientific">Nitrincola tapanii</name>
    <dbReference type="NCBI Taxonomy" id="1708751"/>
    <lineage>
        <taxon>Bacteria</taxon>
        <taxon>Pseudomonadati</taxon>
        <taxon>Pseudomonadota</taxon>
        <taxon>Gammaproteobacteria</taxon>
        <taxon>Oceanospirillales</taxon>
        <taxon>Oceanospirillaceae</taxon>
        <taxon>Nitrincola</taxon>
    </lineage>
</organism>
<dbReference type="PANTHER" id="PTHR32039">
    <property type="entry name" value="MAGNESIUM-CHELATASE SUBUNIT CHLI"/>
    <property type="match status" value="1"/>
</dbReference>
<accession>A0A5A9W2X6</accession>
<dbReference type="PANTHER" id="PTHR32039:SF7">
    <property type="entry name" value="COMPETENCE PROTEIN COMM"/>
    <property type="match status" value="1"/>
</dbReference>
<dbReference type="NCBIfam" id="TIGR00368">
    <property type="entry name" value="YifB family Mg chelatase-like AAA ATPase"/>
    <property type="match status" value="1"/>
</dbReference>
<sequence>MSLAILYSRAVLGTESPLVTVEVHLSGGLPSLSIVGLPETAVRESKDRVRSALLTAGFEFPQRRITINLAPADLPKEGGRYDLAIALGILCASQQLKKVPVHEYEWLAELALSGELRGVTGVLPAMLAAQKAGRQLLVAQDNAQEAGCVQDTSVLAASHLLQVCDHLQGRQRLTTIEPVMGCVRHVGADMEQVRGQQQARRALEVAAAGQHNLLMSGPPGSGKSLLASCLPGILPELTPAERLQVASLHSIAGLPVSAVCAGVRPYRAPHHTASAISLVGGGGIPRPGEISLAHLGVLFLDELPEFPRRVLDVLRQPLETGDILISRAKRQVTFPAHFQLLAAMNPCPCGYFQDGTGRCRCSPEQIRRYQGRLSGPLLDRIDLQIQVNALPAKSLLQAAAGQESSTQVRARVVAAWSRQLQRQGYSNRGLQGADLYQHAALAATEALLLAQAAERLGLSARACHRILRVARTLADLEAAAEIQRHHLLEALAFRGTAPGGSAG</sequence>
<evidence type="ECO:0000313" key="3">
    <source>
        <dbReference type="EMBL" id="KAA0874465.1"/>
    </source>
</evidence>
<dbReference type="InterPro" id="IPR045006">
    <property type="entry name" value="CHLI-like"/>
</dbReference>
<gene>
    <name evidence="3" type="ORF">E1H14_09355</name>
</gene>
<dbReference type="SUPFAM" id="SSF54211">
    <property type="entry name" value="Ribosomal protein S5 domain 2-like"/>
    <property type="match status" value="1"/>
</dbReference>
<dbReference type="Pfam" id="PF13335">
    <property type="entry name" value="Mg_chelatase_C"/>
    <property type="match status" value="1"/>
</dbReference>
<comment type="caution">
    <text evidence="3">The sequence shown here is derived from an EMBL/GenBank/DDBJ whole genome shotgun (WGS) entry which is preliminary data.</text>
</comment>
<keyword evidence="3" id="KW-0378">Hydrolase</keyword>
<dbReference type="InterPro" id="IPR014721">
    <property type="entry name" value="Ribsml_uS5_D2-typ_fold_subgr"/>
</dbReference>
<evidence type="ECO:0000256" key="1">
    <source>
        <dbReference type="ARBA" id="ARBA00006354"/>
    </source>
</evidence>
<keyword evidence="3" id="KW-0645">Protease</keyword>
<dbReference type="NCBIfam" id="NF007365">
    <property type="entry name" value="PRK09862.1"/>
    <property type="match status" value="1"/>
</dbReference>
<dbReference type="Pfam" id="PF01078">
    <property type="entry name" value="Mg_chelatase"/>
    <property type="match status" value="1"/>
</dbReference>
<dbReference type="Gene3D" id="3.40.50.300">
    <property type="entry name" value="P-loop containing nucleotide triphosphate hydrolases"/>
    <property type="match status" value="1"/>
</dbReference>
<dbReference type="Gene3D" id="3.30.230.10">
    <property type="match status" value="1"/>
</dbReference>
<dbReference type="AlphaFoldDB" id="A0A5A9W2X6"/>
<dbReference type="InterPro" id="IPR004482">
    <property type="entry name" value="Mg_chelat-rel"/>
</dbReference>
<dbReference type="Pfam" id="PF13541">
    <property type="entry name" value="ChlI"/>
    <property type="match status" value="1"/>
</dbReference>
<keyword evidence="4" id="KW-1185">Reference proteome</keyword>
<dbReference type="GO" id="GO:0006508">
    <property type="term" value="P:proteolysis"/>
    <property type="evidence" value="ECO:0007669"/>
    <property type="project" value="UniProtKB-KW"/>
</dbReference>
<dbReference type="Proteomes" id="UP000325302">
    <property type="component" value="Unassembled WGS sequence"/>
</dbReference>
<dbReference type="EMBL" id="SMRS01000006">
    <property type="protein sequence ID" value="KAA0874465.1"/>
    <property type="molecule type" value="Genomic_DNA"/>
</dbReference>
<dbReference type="GO" id="GO:0005524">
    <property type="term" value="F:ATP binding"/>
    <property type="evidence" value="ECO:0007669"/>
    <property type="project" value="InterPro"/>
</dbReference>
<dbReference type="GO" id="GO:0008233">
    <property type="term" value="F:peptidase activity"/>
    <property type="evidence" value="ECO:0007669"/>
    <property type="project" value="UniProtKB-KW"/>
</dbReference>
<dbReference type="SUPFAM" id="SSF52540">
    <property type="entry name" value="P-loop containing nucleoside triphosphate hydrolases"/>
    <property type="match status" value="1"/>
</dbReference>
<dbReference type="InterPro" id="IPR027417">
    <property type="entry name" value="P-loop_NTPase"/>
</dbReference>
<dbReference type="InterPro" id="IPR000523">
    <property type="entry name" value="Mg_chelatse_chII-like_cat_dom"/>
</dbReference>
<proteinExistence type="inferred from homology"/>
<reference evidence="3 4" key="1">
    <citation type="submission" date="2019-03" db="EMBL/GenBank/DDBJ databases">
        <title>Nitrincola sp. nov. isolated from an Indian soda lake.</title>
        <authorList>
            <person name="Joshi A."/>
            <person name="Thite S.V."/>
            <person name="Joseph N."/>
            <person name="Dhotre D."/>
            <person name="Moorthy M."/>
            <person name="Shouche Y.S."/>
        </authorList>
    </citation>
    <scope>NUCLEOTIDE SEQUENCE [LARGE SCALE GENOMIC DNA]</scope>
    <source>
        <strain evidence="3 4">MEB193</strain>
    </source>
</reference>
<evidence type="ECO:0000313" key="4">
    <source>
        <dbReference type="Proteomes" id="UP000325302"/>
    </source>
</evidence>
<dbReference type="OrthoDB" id="9813147at2"/>
<protein>
    <submittedName>
        <fullName evidence="3">ATP-dependent protease</fullName>
    </submittedName>
</protein>
<comment type="similarity">
    <text evidence="1">Belongs to the Mg-chelatase subunits D/I family. ComM subfamily.</text>
</comment>
<evidence type="ECO:0000259" key="2">
    <source>
        <dbReference type="SMART" id="SM00382"/>
    </source>
</evidence>
<dbReference type="RefSeq" id="WP_149391197.1">
    <property type="nucleotide sequence ID" value="NZ_SMRS01000006.1"/>
</dbReference>
<dbReference type="InterPro" id="IPR020568">
    <property type="entry name" value="Ribosomal_Su5_D2-typ_SF"/>
</dbReference>
<dbReference type="InterPro" id="IPR003593">
    <property type="entry name" value="AAA+_ATPase"/>
</dbReference>
<dbReference type="InterPro" id="IPR025158">
    <property type="entry name" value="Mg_chelat-rel_C"/>
</dbReference>
<feature type="domain" description="AAA+ ATPase" evidence="2">
    <location>
        <begin position="209"/>
        <end position="391"/>
    </location>
</feature>
<name>A0A5A9W2X6_9GAMM</name>
<dbReference type="SMART" id="SM00382">
    <property type="entry name" value="AAA"/>
    <property type="match status" value="1"/>
</dbReference>